<proteinExistence type="predicted"/>
<evidence type="ECO:0000313" key="1">
    <source>
        <dbReference type="EMBL" id="UQA91961.1"/>
    </source>
</evidence>
<dbReference type="Proteomes" id="UP000830115">
    <property type="component" value="Chromosome"/>
</dbReference>
<name>A0ABY4M6U5_9ACTN</name>
<keyword evidence="2" id="KW-1185">Reference proteome</keyword>
<gene>
    <name evidence="1" type="ORF">K9S39_08940</name>
</gene>
<accession>A0ABY4M6U5</accession>
<reference evidence="1" key="1">
    <citation type="submission" date="2021-10" db="EMBL/GenBank/DDBJ databases">
        <title>Streptomyces nigrumlapis sp.nov.,an antimicrobial producing actinobacterium isolated from Black Gobi rocks.</title>
        <authorList>
            <person name="Wen Y."/>
            <person name="Zhang W."/>
            <person name="Liu X.G."/>
        </authorList>
    </citation>
    <scope>NUCLEOTIDE SEQUENCE</scope>
    <source>
        <strain evidence="1">ST13-2-2</strain>
    </source>
</reference>
<dbReference type="Gene3D" id="3.50.50.60">
    <property type="entry name" value="FAD/NAD(P)-binding domain"/>
    <property type="match status" value="1"/>
</dbReference>
<dbReference type="SUPFAM" id="SSF51905">
    <property type="entry name" value="FAD/NAD(P)-binding domain"/>
    <property type="match status" value="1"/>
</dbReference>
<dbReference type="RefSeq" id="WP_248862776.1">
    <property type="nucleotide sequence ID" value="NZ_CP086322.1"/>
</dbReference>
<organism evidence="1 2">
    <name type="scientific">Streptomyces halobius</name>
    <dbReference type="NCBI Taxonomy" id="2879846"/>
    <lineage>
        <taxon>Bacteria</taxon>
        <taxon>Bacillati</taxon>
        <taxon>Actinomycetota</taxon>
        <taxon>Actinomycetes</taxon>
        <taxon>Kitasatosporales</taxon>
        <taxon>Streptomycetaceae</taxon>
        <taxon>Streptomyces</taxon>
    </lineage>
</organism>
<sequence>MSAYDLVVIGGGSAGLTAARTAGRFGARSLLVERDLRLGWTASHYAKTVHPYPTYADGPWHAALSDVYARLFENQRATGALLGLRRKVVR</sequence>
<dbReference type="InterPro" id="IPR036188">
    <property type="entry name" value="FAD/NAD-bd_sf"/>
</dbReference>
<evidence type="ECO:0000313" key="2">
    <source>
        <dbReference type="Proteomes" id="UP000830115"/>
    </source>
</evidence>
<protein>
    <submittedName>
        <fullName evidence="1">FAD-dependent oxidoreductase</fullName>
    </submittedName>
</protein>
<dbReference type="EMBL" id="CP086322">
    <property type="protein sequence ID" value="UQA91961.1"/>
    <property type="molecule type" value="Genomic_DNA"/>
</dbReference>
<dbReference type="Pfam" id="PF12831">
    <property type="entry name" value="FAD_oxidored"/>
    <property type="match status" value="1"/>
</dbReference>